<proteinExistence type="predicted"/>
<feature type="region of interest" description="Disordered" evidence="1">
    <location>
        <begin position="125"/>
        <end position="179"/>
    </location>
</feature>
<dbReference type="EMBL" id="JBGBZN010000002">
    <property type="protein sequence ID" value="MEY9473108.1"/>
    <property type="molecule type" value="Genomic_DNA"/>
</dbReference>
<keyword evidence="2" id="KW-0812">Transmembrane</keyword>
<name>A0ABV4GQF7_9BRAD</name>
<accession>A0ABV4GQF7</accession>
<evidence type="ECO:0000313" key="3">
    <source>
        <dbReference type="EMBL" id="MEY9473108.1"/>
    </source>
</evidence>
<dbReference type="RefSeq" id="WP_036043034.1">
    <property type="nucleotide sequence ID" value="NZ_JBGBYD010000002.1"/>
</dbReference>
<gene>
    <name evidence="3" type="ORF">ABH992_005507</name>
</gene>
<keyword evidence="2" id="KW-1133">Transmembrane helix</keyword>
<evidence type="ECO:0000313" key="4">
    <source>
        <dbReference type="Proteomes" id="UP001565474"/>
    </source>
</evidence>
<sequence length="179" mass="19035">MDVIDQANASDLPPDLHRPSRRFSWILVLLAVSIGLCAGGAYYWTSAEAPSGTSSAREAAQTTGLSHEEKEALWEIRLGQQKASDEIEKASDGIAELNRNMGAQQADLKRMADQIEALTAKIESLQNSPVPTSVPEAPSPPAARPVSRPVKRMVQPSKSEGPISVGGAPLIADPGSDQR</sequence>
<organism evidence="3 4">
    <name type="scientific">Bradyrhizobium yuanmingense</name>
    <dbReference type="NCBI Taxonomy" id="108015"/>
    <lineage>
        <taxon>Bacteria</taxon>
        <taxon>Pseudomonadati</taxon>
        <taxon>Pseudomonadota</taxon>
        <taxon>Alphaproteobacteria</taxon>
        <taxon>Hyphomicrobiales</taxon>
        <taxon>Nitrobacteraceae</taxon>
        <taxon>Bradyrhizobium</taxon>
    </lineage>
</organism>
<evidence type="ECO:0000256" key="1">
    <source>
        <dbReference type="SAM" id="MobiDB-lite"/>
    </source>
</evidence>
<evidence type="ECO:0000256" key="2">
    <source>
        <dbReference type="SAM" id="Phobius"/>
    </source>
</evidence>
<feature type="region of interest" description="Disordered" evidence="1">
    <location>
        <begin position="48"/>
        <end position="68"/>
    </location>
</feature>
<feature type="compositionally biased region" description="Polar residues" evidence="1">
    <location>
        <begin position="51"/>
        <end position="65"/>
    </location>
</feature>
<keyword evidence="2" id="KW-0472">Membrane</keyword>
<dbReference type="Proteomes" id="UP001565474">
    <property type="component" value="Unassembled WGS sequence"/>
</dbReference>
<feature type="transmembrane region" description="Helical" evidence="2">
    <location>
        <begin position="23"/>
        <end position="44"/>
    </location>
</feature>
<protein>
    <submittedName>
        <fullName evidence="3">Coiled-coil protein SlyX</fullName>
    </submittedName>
</protein>
<keyword evidence="4" id="KW-1185">Reference proteome</keyword>
<comment type="caution">
    <text evidence="3">The sequence shown here is derived from an EMBL/GenBank/DDBJ whole genome shotgun (WGS) entry which is preliminary data.</text>
</comment>
<reference evidence="3 4" key="1">
    <citation type="submission" date="2024-07" db="EMBL/GenBank/DDBJ databases">
        <title>Genomic Encyclopedia of Type Strains, Phase V (KMG-V): Genome sequencing to study the core and pangenomes of soil and plant-associated prokaryotes.</title>
        <authorList>
            <person name="Whitman W."/>
        </authorList>
    </citation>
    <scope>NUCLEOTIDE SEQUENCE [LARGE SCALE GENOMIC DNA]</scope>
    <source>
        <strain evidence="3 4">USDA 222</strain>
    </source>
</reference>